<feature type="region of interest" description="Disordered" evidence="1">
    <location>
        <begin position="1"/>
        <end position="35"/>
    </location>
</feature>
<feature type="compositionally biased region" description="Basic and acidic residues" evidence="1">
    <location>
        <begin position="1"/>
        <end position="13"/>
    </location>
</feature>
<dbReference type="Pfam" id="PF09995">
    <property type="entry name" value="MPAB_Lcp_cat"/>
    <property type="match status" value="1"/>
</dbReference>
<dbReference type="PANTHER" id="PTHR36151:SF3">
    <property type="entry name" value="ER-BOUND OXYGENASE MPAB_MPAB'_RUBBER OXYGENASE CATALYTIC DOMAIN-CONTAINING PROTEIN"/>
    <property type="match status" value="1"/>
</dbReference>
<sequence>MTEMNQAKDEMTVQEKSSSPRSDTPEPWESASENEKISLNLVPDDELLDSLHNSAEVQHVVREGILLATGAAAILLQVAMPGVGKGVDNHSSFAYRPLHRLRTTLTFVYCMAFGTRAEKKAVITMVNRAHSEVKGPGYSADDPELQRWVAATLYASGVWMYEEVYGKMDPKKSDNIYQEFSVLAVSLRVPRDMWPKDRKAFWKYWDASVAKLEITPHAQNIANDLLHNKSMIFPLRMALPFIRVLTAQMLPERVREGYGLKNSRTRRGFYKSVILGLRATYPVTPRFIRTIPMKVYMADMRRRLRNMA</sequence>
<comment type="caution">
    <text evidence="3">The sequence shown here is derived from an EMBL/GenBank/DDBJ whole genome shotgun (WGS) entry which is preliminary data.</text>
</comment>
<accession>A0A9W9ETT6</accession>
<reference evidence="3" key="2">
    <citation type="journal article" date="2023" name="IMA Fungus">
        <title>Comparative genomic study of the Penicillium genus elucidates a diverse pangenome and 15 lateral gene transfer events.</title>
        <authorList>
            <person name="Petersen C."/>
            <person name="Sorensen T."/>
            <person name="Nielsen M.R."/>
            <person name="Sondergaard T.E."/>
            <person name="Sorensen J.L."/>
            <person name="Fitzpatrick D.A."/>
            <person name="Frisvad J.C."/>
            <person name="Nielsen K.L."/>
        </authorList>
    </citation>
    <scope>NUCLEOTIDE SEQUENCE</scope>
    <source>
        <strain evidence="3">IBT 30069</strain>
    </source>
</reference>
<evidence type="ECO:0000259" key="2">
    <source>
        <dbReference type="Pfam" id="PF09995"/>
    </source>
</evidence>
<reference evidence="3" key="1">
    <citation type="submission" date="2022-11" db="EMBL/GenBank/DDBJ databases">
        <authorList>
            <person name="Petersen C."/>
        </authorList>
    </citation>
    <scope>NUCLEOTIDE SEQUENCE</scope>
    <source>
        <strain evidence="3">IBT 30069</strain>
    </source>
</reference>
<proteinExistence type="predicted"/>
<protein>
    <recommendedName>
        <fullName evidence="2">ER-bound oxygenase mpaB/mpaB'/Rubber oxygenase catalytic domain-containing protein</fullName>
    </recommendedName>
</protein>
<dbReference type="Proteomes" id="UP001149165">
    <property type="component" value="Unassembled WGS sequence"/>
</dbReference>
<feature type="domain" description="ER-bound oxygenase mpaB/mpaB'/Rubber oxygenase catalytic" evidence="2">
    <location>
        <begin position="59"/>
        <end position="272"/>
    </location>
</feature>
<dbReference type="GO" id="GO:0016491">
    <property type="term" value="F:oxidoreductase activity"/>
    <property type="evidence" value="ECO:0007669"/>
    <property type="project" value="InterPro"/>
</dbReference>
<keyword evidence="4" id="KW-1185">Reference proteome</keyword>
<organism evidence="3 4">
    <name type="scientific">Penicillium angulare</name>
    <dbReference type="NCBI Taxonomy" id="116970"/>
    <lineage>
        <taxon>Eukaryota</taxon>
        <taxon>Fungi</taxon>
        <taxon>Dikarya</taxon>
        <taxon>Ascomycota</taxon>
        <taxon>Pezizomycotina</taxon>
        <taxon>Eurotiomycetes</taxon>
        <taxon>Eurotiomycetidae</taxon>
        <taxon>Eurotiales</taxon>
        <taxon>Aspergillaceae</taxon>
        <taxon>Penicillium</taxon>
    </lineage>
</organism>
<evidence type="ECO:0000256" key="1">
    <source>
        <dbReference type="SAM" id="MobiDB-lite"/>
    </source>
</evidence>
<name>A0A9W9ETT6_9EURO</name>
<dbReference type="EMBL" id="JAPQKH010000007">
    <property type="protein sequence ID" value="KAJ5087918.1"/>
    <property type="molecule type" value="Genomic_DNA"/>
</dbReference>
<dbReference type="PANTHER" id="PTHR36151">
    <property type="entry name" value="BLR2777 PROTEIN"/>
    <property type="match status" value="1"/>
</dbReference>
<dbReference type="AlphaFoldDB" id="A0A9W9ETT6"/>
<evidence type="ECO:0000313" key="3">
    <source>
        <dbReference type="EMBL" id="KAJ5087918.1"/>
    </source>
</evidence>
<dbReference type="OrthoDB" id="5131368at2759"/>
<dbReference type="InterPro" id="IPR018713">
    <property type="entry name" value="MPAB/Lcp_cat_dom"/>
</dbReference>
<evidence type="ECO:0000313" key="4">
    <source>
        <dbReference type="Proteomes" id="UP001149165"/>
    </source>
</evidence>
<gene>
    <name evidence="3" type="ORF">N7456_011534</name>
</gene>